<dbReference type="PANTHER" id="PTHR19848">
    <property type="entry name" value="WD40 REPEAT PROTEIN"/>
    <property type="match status" value="1"/>
</dbReference>
<dbReference type="Pfam" id="PF00400">
    <property type="entry name" value="WD40"/>
    <property type="match status" value="2"/>
</dbReference>
<sequence>MQMNSNRLNNLHTQLSQHWCKKHNKEYVVYCTCEGVLLCSECLKSVQNNHHVGYRHQKIFVQDYEAELRQQIEAAHSELKGIIHKVDEFLSTYEKHRQEKIEEFFNSLHHVIERLKEAKLSQLEEVKLRKIKDELYKKEREIINFEELLEEKRIVQLIKLNDEIVESSENVKESDILTNKLIRHLRNLNVTYTFNEDQLQNRMLKVIDDQLVYISIEDSKKQKFFEKYAQRSMSSMQMDRGIQSEEEYEYQRTKLEYIKSSDMAHPLANLKTNGAVSSGCGPSKEDYEPIDELVDEENLAESGIARNTSRGGHGTQTNNISAQNIASPTSDGGRVGGLRRFLGTNLDQDEIDMEGNTQPYPNIQQIQPTQNTIKLGPDRIYNKPVKIFKNYNGNIHREIHEKDALNMFEMVDSASPTQMMYSSSQSGSNQRPKVKLNRSNSLKSTTYRHQQSPNVMRQSISKDRLSNIIEPSITQVQSYGLSSGQPGSHLTSPNKTTLALSTSQTNFSLKNFPASATSKLTPSTSYLRVEDVNIAEERTYYSHKSFVNRVKELNETDFITCSNDKTIKFWKTTSCKEYRSLKVSGYVYSILPLYIEESHHSLIVISYAFDQPTNGHLSLYDLNKNAVKERYKNAHNDIIHNIVPLQNLSLKYFATQSRDGEIKIWKTLELIPIISISQTFPQYFFMTECLCEIQFEANKIDFPTQTLLASAQYSENKLKIYKVDIMTKTVEKMLTIDTEGICTSVCQLSKSYIALASNDIIEVWNLRTEKLANTFGGHTDVIFNLKVLRASASIFASSSNDKTIRIWKANQKQCLKIIDTLQLGGVYSIAEVNGKLITACQDHTIKQYKIDYLKRFQTEKFDDYLKTVKWSIKNQYNC</sequence>
<dbReference type="InterPro" id="IPR015943">
    <property type="entry name" value="WD40/YVTN_repeat-like_dom_sf"/>
</dbReference>
<dbReference type="Proteomes" id="UP000039865">
    <property type="component" value="Unassembled WGS sequence"/>
</dbReference>
<evidence type="ECO:0000313" key="7">
    <source>
        <dbReference type="EMBL" id="CDW87288.1"/>
    </source>
</evidence>
<evidence type="ECO:0000256" key="2">
    <source>
        <dbReference type="ARBA" id="ARBA00022737"/>
    </source>
</evidence>
<dbReference type="GO" id="GO:0008270">
    <property type="term" value="F:zinc ion binding"/>
    <property type="evidence" value="ECO:0007669"/>
    <property type="project" value="UniProtKB-KW"/>
</dbReference>
<evidence type="ECO:0000256" key="4">
    <source>
        <dbReference type="PROSITE-ProRule" id="PRU00221"/>
    </source>
</evidence>
<dbReference type="SUPFAM" id="SSF57845">
    <property type="entry name" value="B-box zinc-binding domain"/>
    <property type="match status" value="1"/>
</dbReference>
<gene>
    <name evidence="7" type="primary">Contig14897.g15865</name>
    <name evidence="7" type="ORF">STYLEM_16391</name>
</gene>
<dbReference type="PROSITE" id="PS50119">
    <property type="entry name" value="ZF_BBOX"/>
    <property type="match status" value="1"/>
</dbReference>
<keyword evidence="3" id="KW-0479">Metal-binding</keyword>
<dbReference type="PANTHER" id="PTHR19848:SF8">
    <property type="entry name" value="F-BOX AND WD REPEAT DOMAIN CONTAINING 7"/>
    <property type="match status" value="1"/>
</dbReference>
<reference evidence="7 8" key="1">
    <citation type="submission" date="2014-06" db="EMBL/GenBank/DDBJ databases">
        <authorList>
            <person name="Swart Estienne"/>
        </authorList>
    </citation>
    <scope>NUCLEOTIDE SEQUENCE [LARGE SCALE GENOMIC DNA]</scope>
    <source>
        <strain evidence="7 8">130c</strain>
    </source>
</reference>
<feature type="compositionally biased region" description="Polar residues" evidence="5">
    <location>
        <begin position="417"/>
        <end position="459"/>
    </location>
</feature>
<dbReference type="SMART" id="SM00320">
    <property type="entry name" value="WD40"/>
    <property type="match status" value="5"/>
</dbReference>
<evidence type="ECO:0000256" key="1">
    <source>
        <dbReference type="ARBA" id="ARBA00022574"/>
    </source>
</evidence>
<evidence type="ECO:0000256" key="5">
    <source>
        <dbReference type="SAM" id="MobiDB-lite"/>
    </source>
</evidence>
<proteinExistence type="predicted"/>
<keyword evidence="8" id="KW-1185">Reference proteome</keyword>
<dbReference type="EMBL" id="CCKQ01015470">
    <property type="protein sequence ID" value="CDW87288.1"/>
    <property type="molecule type" value="Genomic_DNA"/>
</dbReference>
<dbReference type="Gene3D" id="2.130.10.10">
    <property type="entry name" value="YVTN repeat-like/Quinoprotein amine dehydrogenase"/>
    <property type="match status" value="2"/>
</dbReference>
<evidence type="ECO:0000259" key="6">
    <source>
        <dbReference type="PROSITE" id="PS50119"/>
    </source>
</evidence>
<evidence type="ECO:0000313" key="8">
    <source>
        <dbReference type="Proteomes" id="UP000039865"/>
    </source>
</evidence>
<protein>
    <submittedName>
        <fullName evidence="7">Wd40 repeat-containing protein</fullName>
    </submittedName>
</protein>
<accession>A0A078B1U9</accession>
<feature type="region of interest" description="Disordered" evidence="5">
    <location>
        <begin position="305"/>
        <end position="334"/>
    </location>
</feature>
<dbReference type="OrthoDB" id="972532at2759"/>
<dbReference type="InterPro" id="IPR001680">
    <property type="entry name" value="WD40_rpt"/>
</dbReference>
<dbReference type="InterPro" id="IPR000315">
    <property type="entry name" value="Znf_B-box"/>
</dbReference>
<dbReference type="InParanoid" id="A0A078B1U9"/>
<name>A0A078B1U9_STYLE</name>
<dbReference type="SUPFAM" id="SSF50978">
    <property type="entry name" value="WD40 repeat-like"/>
    <property type="match status" value="1"/>
</dbReference>
<evidence type="ECO:0000256" key="3">
    <source>
        <dbReference type="PROSITE-ProRule" id="PRU00024"/>
    </source>
</evidence>
<organism evidence="7 8">
    <name type="scientific">Stylonychia lemnae</name>
    <name type="common">Ciliate</name>
    <dbReference type="NCBI Taxonomy" id="5949"/>
    <lineage>
        <taxon>Eukaryota</taxon>
        <taxon>Sar</taxon>
        <taxon>Alveolata</taxon>
        <taxon>Ciliophora</taxon>
        <taxon>Intramacronucleata</taxon>
        <taxon>Spirotrichea</taxon>
        <taxon>Stichotrichia</taxon>
        <taxon>Sporadotrichida</taxon>
        <taxon>Oxytrichidae</taxon>
        <taxon>Stylonychinae</taxon>
        <taxon>Stylonychia</taxon>
    </lineage>
</organism>
<feature type="region of interest" description="Disordered" evidence="5">
    <location>
        <begin position="417"/>
        <end position="463"/>
    </location>
</feature>
<feature type="compositionally biased region" description="Polar residues" evidence="5">
    <location>
        <begin position="305"/>
        <end position="330"/>
    </location>
</feature>
<keyword evidence="3" id="KW-0862">Zinc</keyword>
<keyword evidence="1 4" id="KW-0853">WD repeat</keyword>
<feature type="repeat" description="WD" evidence="4">
    <location>
        <begin position="775"/>
        <end position="817"/>
    </location>
</feature>
<keyword evidence="3" id="KW-0863">Zinc-finger</keyword>
<dbReference type="AlphaFoldDB" id="A0A078B1U9"/>
<keyword evidence="2" id="KW-0677">Repeat</keyword>
<dbReference type="InterPro" id="IPR036322">
    <property type="entry name" value="WD40_repeat_dom_sf"/>
</dbReference>
<dbReference type="PROSITE" id="PS50082">
    <property type="entry name" value="WD_REPEATS_2"/>
    <property type="match status" value="1"/>
</dbReference>
<feature type="domain" description="B box-type" evidence="6">
    <location>
        <begin position="15"/>
        <end position="61"/>
    </location>
</feature>